<evidence type="ECO:0000256" key="1">
    <source>
        <dbReference type="ARBA" id="ARBA00022737"/>
    </source>
</evidence>
<feature type="non-terminal residue" evidence="3">
    <location>
        <position position="159"/>
    </location>
</feature>
<organism evidence="3 4">
    <name type="scientific">Myodes glareolus</name>
    <name type="common">Bank vole</name>
    <name type="synonym">Clethrionomys glareolus</name>
    <dbReference type="NCBI Taxonomy" id="447135"/>
    <lineage>
        <taxon>Eukaryota</taxon>
        <taxon>Metazoa</taxon>
        <taxon>Chordata</taxon>
        <taxon>Craniata</taxon>
        <taxon>Vertebrata</taxon>
        <taxon>Euteleostomi</taxon>
        <taxon>Mammalia</taxon>
        <taxon>Eutheria</taxon>
        <taxon>Euarchontoglires</taxon>
        <taxon>Glires</taxon>
        <taxon>Rodentia</taxon>
        <taxon>Myomorpha</taxon>
        <taxon>Muroidea</taxon>
        <taxon>Cricetidae</taxon>
        <taxon>Arvicolinae</taxon>
        <taxon>Myodes</taxon>
    </lineage>
</organism>
<reference evidence="3 4" key="1">
    <citation type="journal article" date="2023" name="bioRxiv">
        <title>Conserved and derived expression patterns and positive selection on dental genes reveal complex evolutionary context of ever-growing rodent molars.</title>
        <authorList>
            <person name="Calamari Z.T."/>
            <person name="Song A."/>
            <person name="Cohen E."/>
            <person name="Akter M."/>
            <person name="Roy R.D."/>
            <person name="Hallikas O."/>
            <person name="Christensen M.M."/>
            <person name="Li P."/>
            <person name="Marangoni P."/>
            <person name="Jernvall J."/>
            <person name="Klein O.D."/>
        </authorList>
    </citation>
    <scope>NUCLEOTIDE SEQUENCE [LARGE SCALE GENOMIC DNA]</scope>
    <source>
        <strain evidence="3">V071</strain>
    </source>
</reference>
<evidence type="ECO:0000313" key="3">
    <source>
        <dbReference type="EMBL" id="KAK7805944.1"/>
    </source>
</evidence>
<evidence type="ECO:0000256" key="2">
    <source>
        <dbReference type="ARBA" id="ARBA00022803"/>
    </source>
</evidence>
<dbReference type="AlphaFoldDB" id="A0AAW0HV37"/>
<protein>
    <submittedName>
        <fullName evidence="3">Uncharacterized protein</fullName>
    </submittedName>
</protein>
<dbReference type="EMBL" id="JBBHLL010000321">
    <property type="protein sequence ID" value="KAK7805944.1"/>
    <property type="molecule type" value="Genomic_DNA"/>
</dbReference>
<name>A0AAW0HV37_MYOGA</name>
<dbReference type="PANTHER" id="PTHR16193:SF0">
    <property type="entry name" value="TETRATRICOPEPTIDE REPEAT PROTEIN 27"/>
    <property type="match status" value="1"/>
</dbReference>
<keyword evidence="2" id="KW-0802">TPR repeat</keyword>
<dbReference type="Proteomes" id="UP001488838">
    <property type="component" value="Unassembled WGS sequence"/>
</dbReference>
<gene>
    <name evidence="3" type="ORF">U0070_003810</name>
</gene>
<dbReference type="InterPro" id="IPR044244">
    <property type="entry name" value="TTC27/Emw1"/>
</dbReference>
<keyword evidence="1" id="KW-0677">Repeat</keyword>
<comment type="caution">
    <text evidence="3">The sequence shown here is derived from an EMBL/GenBank/DDBJ whole genome shotgun (WGS) entry which is preliminary data.</text>
</comment>
<accession>A0AAW0HV37</accession>
<proteinExistence type="predicted"/>
<evidence type="ECO:0000313" key="4">
    <source>
        <dbReference type="Proteomes" id="UP001488838"/>
    </source>
</evidence>
<sequence length="159" mass="17833">MPGGMWTPELALLRGFSTEAERLSWKQAGICGSDVGVFLDLLLEGSYEAMFLHSVTQNILNSTTVAEEKIDSYLEKQIVKGLDAIILGLLILDGESVYSLTSKPILLLLAHIILVNVRHKLTVLQSLPWWTLRYVNIHQQLLEERSPQLFALAEDCIDQ</sequence>
<keyword evidence="4" id="KW-1185">Reference proteome</keyword>
<dbReference type="PANTHER" id="PTHR16193">
    <property type="entry name" value="TETRATRICOPEPTIDE REPEAT PROTEIN 27"/>
    <property type="match status" value="1"/>
</dbReference>